<protein>
    <submittedName>
        <fullName evidence="2">Uncharacterized protein</fullName>
    </submittedName>
</protein>
<keyword evidence="3" id="KW-1185">Reference proteome</keyword>
<feature type="compositionally biased region" description="Acidic residues" evidence="1">
    <location>
        <begin position="459"/>
        <end position="472"/>
    </location>
</feature>
<accession>A0A7Y0EW76</accession>
<evidence type="ECO:0000313" key="3">
    <source>
        <dbReference type="Proteomes" id="UP000543419"/>
    </source>
</evidence>
<organism evidence="2 3">
    <name type="scientific">Bifidobacterium olomucense</name>
    <dbReference type="NCBI Taxonomy" id="2675324"/>
    <lineage>
        <taxon>Bacteria</taxon>
        <taxon>Bacillati</taxon>
        <taxon>Actinomycetota</taxon>
        <taxon>Actinomycetes</taxon>
        <taxon>Bifidobacteriales</taxon>
        <taxon>Bifidobacteriaceae</taxon>
        <taxon>Bifidobacterium</taxon>
    </lineage>
</organism>
<sequence>MVELDWEWSSGRGCWLPSGDVSGLVDGSRFGSMYACLVLRALALNALEAGARLELDPGLPVELAFEDVMDALEDAGVIGALPARVAGQGFSVLDWRRSPRVLNEDETYRSGSGSVVDTGDPASDADCLRAAGGAVLQDLWELEPWFAGDDAGLADSPCNLILARRGELVARLLEGNHVSDVPIVSPGHERMGLMPGEWTPSVRRFIARCAMRDLVTRVAYSVTDLWLNGVAAVDFGAGMFGMGGVPWPDFSWEDVPGGLDVLAEPWADERRLEEELARKWPEYEPGWLDSVEDRFDWMAEDWTPGPDGPVDVAAVIQEQCPGEPTRYQRFILAWLHMRHCLAGTRLVDHMRVLPDDGPLGRNDPSHLVARMAPRDLNPVDHGAYPPDADLGAVDWASEELRAQVRPVRDAYLQVLKYQPDDDWNGAMAPWLLARLMCLALDDYEVDGDGYPILPAPPLGDDEDDDRDGDAGDDAVPGDGGLAWFNYNDPDLAMLALIGPGMLDPATGNPLPEYRRWGEPALAQANHTLTAAWFDGATGSVTDPESFHMPSFSIIATSILYYGHSNDEDMDKRTEDWLNRINYAYGIATTHAPYPTDEWPEPGV</sequence>
<gene>
    <name evidence="2" type="ORF">G1C97_0508</name>
</gene>
<proteinExistence type="predicted"/>
<evidence type="ECO:0000313" key="2">
    <source>
        <dbReference type="EMBL" id="NMM97559.1"/>
    </source>
</evidence>
<evidence type="ECO:0000256" key="1">
    <source>
        <dbReference type="SAM" id="MobiDB-lite"/>
    </source>
</evidence>
<feature type="region of interest" description="Disordered" evidence="1">
    <location>
        <begin position="454"/>
        <end position="474"/>
    </location>
</feature>
<dbReference type="Proteomes" id="UP000543419">
    <property type="component" value="Unassembled WGS sequence"/>
</dbReference>
<reference evidence="2 3" key="1">
    <citation type="submission" date="2020-02" db="EMBL/GenBank/DDBJ databases">
        <title>Characterization of phylogenetic diversity of novel bifidobacterial species isolated in Czech ZOOs.</title>
        <authorList>
            <person name="Lugli G.A."/>
            <person name="Vera N.B."/>
            <person name="Ventura M."/>
        </authorList>
    </citation>
    <scope>NUCLEOTIDE SEQUENCE [LARGE SCALE GENOMIC DNA]</scope>
    <source>
        <strain evidence="2 3">DSM 109959</strain>
    </source>
</reference>
<dbReference type="RefSeq" id="WP_169240390.1">
    <property type="nucleotide sequence ID" value="NZ_JAAIIG010000002.1"/>
</dbReference>
<dbReference type="EMBL" id="JAAIIG010000002">
    <property type="protein sequence ID" value="NMM97559.1"/>
    <property type="molecule type" value="Genomic_DNA"/>
</dbReference>
<dbReference type="AlphaFoldDB" id="A0A7Y0EW76"/>
<name>A0A7Y0EW76_9BIFI</name>
<comment type="caution">
    <text evidence="2">The sequence shown here is derived from an EMBL/GenBank/DDBJ whole genome shotgun (WGS) entry which is preliminary data.</text>
</comment>